<comment type="caution">
    <text evidence="1">The sequence shown here is derived from an EMBL/GenBank/DDBJ whole genome shotgun (WGS) entry which is preliminary data.</text>
</comment>
<evidence type="ECO:0008006" key="3">
    <source>
        <dbReference type="Google" id="ProtNLM"/>
    </source>
</evidence>
<dbReference type="Proteomes" id="UP001162060">
    <property type="component" value="Unassembled WGS sequence"/>
</dbReference>
<dbReference type="AlphaFoldDB" id="A0AAV1V4T3"/>
<accession>A0AAV1V4T3</accession>
<protein>
    <recommendedName>
        <fullName evidence="3">RRM domain-containing protein</fullName>
    </recommendedName>
</protein>
<organism evidence="1 2">
    <name type="scientific">Peronospora matthiolae</name>
    <dbReference type="NCBI Taxonomy" id="2874970"/>
    <lineage>
        <taxon>Eukaryota</taxon>
        <taxon>Sar</taxon>
        <taxon>Stramenopiles</taxon>
        <taxon>Oomycota</taxon>
        <taxon>Peronosporomycetes</taxon>
        <taxon>Peronosporales</taxon>
        <taxon>Peronosporaceae</taxon>
        <taxon>Peronospora</taxon>
    </lineage>
</organism>
<evidence type="ECO:0000313" key="2">
    <source>
        <dbReference type="Proteomes" id="UP001162060"/>
    </source>
</evidence>
<evidence type="ECO:0000313" key="1">
    <source>
        <dbReference type="EMBL" id="CAK7940667.1"/>
    </source>
</evidence>
<gene>
    <name evidence="1" type="ORF">PM001_LOCUS25817</name>
</gene>
<name>A0AAV1V4T3_9STRA</name>
<reference evidence="1" key="1">
    <citation type="submission" date="2024-01" db="EMBL/GenBank/DDBJ databases">
        <authorList>
            <person name="Webb A."/>
        </authorList>
    </citation>
    <scope>NUCLEOTIDE SEQUENCE</scope>
    <source>
        <strain evidence="1">Pm1</strain>
    </source>
</reference>
<sequence length="133" mass="14744">MVRIFRGTHLIKNSNLNERLYVLNLTRIPSNLDDGVIFDYFSNMGLHVLITATNLVGGMVSRGHTHKQRSLNTKPPSLVLRDTARREATRARRAEAELQRALVSEGQSGQTTSSTFLVLDTTVVPTDLSIAPD</sequence>
<dbReference type="EMBL" id="CAKLBY020000259">
    <property type="protein sequence ID" value="CAK7940667.1"/>
    <property type="molecule type" value="Genomic_DNA"/>
</dbReference>
<proteinExistence type="predicted"/>